<feature type="transmembrane region" description="Helical" evidence="1">
    <location>
        <begin position="67"/>
        <end position="86"/>
    </location>
</feature>
<keyword evidence="3" id="KW-1185">Reference proteome</keyword>
<evidence type="ECO:0008006" key="4">
    <source>
        <dbReference type="Google" id="ProtNLM"/>
    </source>
</evidence>
<dbReference type="Proteomes" id="UP000315460">
    <property type="component" value="Unassembled WGS sequence"/>
</dbReference>
<sequence length="173" mass="18264">MENTGSAPRHDSHDAGPYDPAAALADVDAARRSVADRLITPWWYHPALGVILAAIMLVAALDLHNLVRLPVALAGAVGIGLLIGAYQRTTGLWVDLRNLGPTSRRWWLAYAVVVAVATGASLIPTATDRALPAWLAVLLAAVAVIATIVLGRRVDDAMRAEIRSGAAAIPSRR</sequence>
<evidence type="ECO:0000313" key="2">
    <source>
        <dbReference type="EMBL" id="SMO47048.1"/>
    </source>
</evidence>
<feature type="transmembrane region" description="Helical" evidence="1">
    <location>
        <begin position="133"/>
        <end position="151"/>
    </location>
</feature>
<feature type="transmembrane region" description="Helical" evidence="1">
    <location>
        <begin position="42"/>
        <end position="61"/>
    </location>
</feature>
<comment type="caution">
    <text evidence="2">The sequence shown here is derived from an EMBL/GenBank/DDBJ whole genome shotgun (WGS) entry which is preliminary data.</text>
</comment>
<accession>A0ABY1MYF9</accession>
<evidence type="ECO:0000313" key="3">
    <source>
        <dbReference type="Proteomes" id="UP000315460"/>
    </source>
</evidence>
<protein>
    <recommendedName>
        <fullName evidence="4">Transmembrane protein</fullName>
    </recommendedName>
</protein>
<keyword evidence="1" id="KW-0812">Transmembrane</keyword>
<feature type="transmembrane region" description="Helical" evidence="1">
    <location>
        <begin position="107"/>
        <end position="127"/>
    </location>
</feature>
<keyword evidence="1" id="KW-0472">Membrane</keyword>
<proteinExistence type="predicted"/>
<keyword evidence="1" id="KW-1133">Transmembrane helix</keyword>
<dbReference type="EMBL" id="FXTG01000001">
    <property type="protein sequence ID" value="SMO47048.1"/>
    <property type="molecule type" value="Genomic_DNA"/>
</dbReference>
<organism evidence="2 3">
    <name type="scientific">Dietzia kunjamensis subsp. schimae</name>
    <dbReference type="NCBI Taxonomy" id="498198"/>
    <lineage>
        <taxon>Bacteria</taxon>
        <taxon>Bacillati</taxon>
        <taxon>Actinomycetota</taxon>
        <taxon>Actinomycetes</taxon>
        <taxon>Mycobacteriales</taxon>
        <taxon>Dietziaceae</taxon>
        <taxon>Dietzia</taxon>
    </lineage>
</organism>
<evidence type="ECO:0000256" key="1">
    <source>
        <dbReference type="SAM" id="Phobius"/>
    </source>
</evidence>
<name>A0ABY1MYF9_9ACTN</name>
<dbReference type="RefSeq" id="WP_154828421.1">
    <property type="nucleotide sequence ID" value="NZ_BAAAQH010000004.1"/>
</dbReference>
<gene>
    <name evidence="2" type="ORF">SAMN06265174_101776</name>
</gene>
<reference evidence="2 3" key="1">
    <citation type="submission" date="2017-05" db="EMBL/GenBank/DDBJ databases">
        <authorList>
            <person name="Varghese N."/>
            <person name="Submissions S."/>
        </authorList>
    </citation>
    <scope>NUCLEOTIDE SEQUENCE [LARGE SCALE GENOMIC DNA]</scope>
    <source>
        <strain evidence="2 3">DSM 45139</strain>
    </source>
</reference>